<reference evidence="6" key="1">
    <citation type="submission" date="2021-02" db="EMBL/GenBank/DDBJ databases">
        <title>Genome sequence Cadophora malorum strain M34.</title>
        <authorList>
            <person name="Stefanovic E."/>
            <person name="Vu D."/>
            <person name="Scully C."/>
            <person name="Dijksterhuis J."/>
            <person name="Roader J."/>
            <person name="Houbraken J."/>
        </authorList>
    </citation>
    <scope>NUCLEOTIDE SEQUENCE</scope>
    <source>
        <strain evidence="6">M34</strain>
    </source>
</reference>
<feature type="compositionally biased region" description="Polar residues" evidence="4">
    <location>
        <begin position="557"/>
        <end position="566"/>
    </location>
</feature>
<comment type="caution">
    <text evidence="6">The sequence shown here is derived from an EMBL/GenBank/DDBJ whole genome shotgun (WGS) entry which is preliminary data.</text>
</comment>
<feature type="compositionally biased region" description="Basic and acidic residues" evidence="4">
    <location>
        <begin position="609"/>
        <end position="626"/>
    </location>
</feature>
<feature type="region of interest" description="Disordered" evidence="4">
    <location>
        <begin position="1587"/>
        <end position="1606"/>
    </location>
</feature>
<feature type="domain" description="Helicase C-terminal" evidence="5">
    <location>
        <begin position="1382"/>
        <end position="1547"/>
    </location>
</feature>
<dbReference type="GO" id="GO:0008094">
    <property type="term" value="F:ATP-dependent activity, acting on DNA"/>
    <property type="evidence" value="ECO:0007669"/>
    <property type="project" value="TreeGrafter"/>
</dbReference>
<dbReference type="GO" id="GO:0005524">
    <property type="term" value="F:ATP binding"/>
    <property type="evidence" value="ECO:0007669"/>
    <property type="project" value="UniProtKB-KW"/>
</dbReference>
<dbReference type="Proteomes" id="UP000664132">
    <property type="component" value="Unassembled WGS sequence"/>
</dbReference>
<organism evidence="6 7">
    <name type="scientific">Cadophora malorum</name>
    <dbReference type="NCBI Taxonomy" id="108018"/>
    <lineage>
        <taxon>Eukaryota</taxon>
        <taxon>Fungi</taxon>
        <taxon>Dikarya</taxon>
        <taxon>Ascomycota</taxon>
        <taxon>Pezizomycotina</taxon>
        <taxon>Leotiomycetes</taxon>
        <taxon>Helotiales</taxon>
        <taxon>Ploettnerulaceae</taxon>
        <taxon>Cadophora</taxon>
    </lineage>
</organism>
<dbReference type="Pfam" id="PF00176">
    <property type="entry name" value="SNF2-rel_dom"/>
    <property type="match status" value="1"/>
</dbReference>
<dbReference type="CDD" id="cd18793">
    <property type="entry name" value="SF2_C_SNF"/>
    <property type="match status" value="1"/>
</dbReference>
<feature type="compositionally biased region" description="Polar residues" evidence="4">
    <location>
        <begin position="501"/>
        <end position="510"/>
    </location>
</feature>
<evidence type="ECO:0000256" key="3">
    <source>
        <dbReference type="ARBA" id="ARBA00022840"/>
    </source>
</evidence>
<dbReference type="InterPro" id="IPR050628">
    <property type="entry name" value="SNF2_RAD54_helicase_TF"/>
</dbReference>
<feature type="compositionally biased region" description="Basic and acidic residues" evidence="4">
    <location>
        <begin position="436"/>
        <end position="449"/>
    </location>
</feature>
<evidence type="ECO:0000259" key="5">
    <source>
        <dbReference type="PROSITE" id="PS51194"/>
    </source>
</evidence>
<feature type="compositionally biased region" description="Pro residues" evidence="4">
    <location>
        <begin position="673"/>
        <end position="682"/>
    </location>
</feature>
<dbReference type="Gene3D" id="3.40.50.300">
    <property type="entry name" value="P-loop containing nucleotide triphosphate hydrolases"/>
    <property type="match status" value="2"/>
</dbReference>
<dbReference type="InterPro" id="IPR001650">
    <property type="entry name" value="Helicase_C-like"/>
</dbReference>
<sequence>MGEEKPSLRTLYSEGEKEALLRSLAPKSPESEDDDFRKGLGASNEQMELVVELVKLAFEKSGLSEYDSFEDPEALSRLNVTVEEPVQWLAENLPEVPTWFTSQWCTHIIELLWKRRVEELADRRAKIRDGKLPQTVGSARNKPEPDGSSHPRSAPGSPTLQDMILRIEVLNDRRDKEPQMVSDLPIKKVLLPGRPADDFSSYSYDIFVREFEKAISRGFGPKEPSITIHQGTLGYLNHDDRFKSFYRQQSFEFALEFLFSVRDDKTILSFIFRKETEDERNVRLDKRAERLSEVSIPLPTKSTAPSNLPIDFAKSNSQVASTKAPSTKASSTKWRSPPPSPAPRRPLPPLPTHLSSKQLAVLNSPERARDPRIRKLAKSWEGVAAKQAKEARQEAAKVISKSTTTSDLNKPLPSIPTDQPRSSDKARASEQATSRTRTETKPVAKDSPSKLRTTATATQSQKRATSKQETTVRRPFLVKGGGLSTRGPPPDKPQAGFSKPASEQTPTPLAQRTKPAWEANKSNPNVSKLPLKKQSAAWTNATPVSKKGGILRGGTSRLGTNVSSSNSKKDADKRSNTSLPGPLLRNVEAKKTPKVVTPQDGPSRNPSQRAERERWETLTNPEDHTRRSPTKPKKPTLIGVAMTAAKRRVSSMLSPRTPKSPYSDVQELLGPEPGDPLTPPPNQQEHETGRKSNSSALTRITGTLKNKQVVVEPGKKKTLGLVKVPKPRLASKTDRFESQDQRYPHLYTEIERRTYRRGGDDFIDTQAELFLDDENTRGIEEVDGVDGEETADEEEENSKTSADYMVEQFQKMQNMPELTQMYDDGDDSDPDGNSPWKSCCELFQIDPTETDIDERVVITGLKTPIYQYQAFGVYWQMRNSRTIGGGFVADEMGLGKTLLFLAYIVVERQLAFLWEQVEKSRAQKNAKDRTHLQTGETGSDAVCPSHEFYGKGWIACPCASRITSEFAAKPGVRLAVVPPSLVPTWVEQWDTHVDVTNSLLQMSLVIAHDGSNLPTIDGKMDHRDGRHAAVVRRVQANRINFTQRARNSNGHFYPDQAQVGQERILVVTTRDHYNKTWGTKFEYKTQVMPDDKNGVEDLYKGTSPGVVYGIAMIDECHEDWHKNRGRSAIAASLPKSGRPFIWGYSGTPLNATPRSIEGILWAIETLWPKRDRSDKTRTGLEQEQESELWRYCWKTLNNICVEFEKEVKKGSGNHIIFQDFFLRYKPFLTMLMIRRTTDTAWFGHPLIKLMPHVHQDIILAHNPEYDPKIEQFKWRIDSEIEEKLGVLRKEWRSGNPTTTAKMPVKFSFNSEARLRYRQRLFATFPYLSVLGAISHPDHLDLSVEELKKFRGVDEKRNPYYKHLQQITEKSPKMMWLYNFIKELDEIKDVNGEEQKVVIMSEFNQVAFILKLWIERHLKDKTGRVGIIYAGQRPRDREAVIEAFIDAKDQKKERKQKANYQFLVGTTRIIGAGLQLTRSCNVVMMEPDYEFHRELQGHARVHRIGQKNPESHSYRLIDALDPVEQSILERQAARGEFPGRPDKVEAGEIQLLDEIEKLVKGFVDAQRDDPSDENPYSQADTIYDEYAEKDKGQELQQEEGGEDPYAYADGIYDEYKDYEPKEMDDETRALLEDFPSPGGKLVKHFLAHYIPSSSTQCLNPAQNRSPEKVA</sequence>
<dbReference type="GO" id="GO:0006281">
    <property type="term" value="P:DNA repair"/>
    <property type="evidence" value="ECO:0007669"/>
    <property type="project" value="TreeGrafter"/>
</dbReference>
<dbReference type="InterPro" id="IPR027417">
    <property type="entry name" value="P-loop_NTPase"/>
</dbReference>
<dbReference type="PANTHER" id="PTHR45626">
    <property type="entry name" value="TRANSCRIPTION TERMINATION FACTOR 2-RELATED"/>
    <property type="match status" value="1"/>
</dbReference>
<keyword evidence="1" id="KW-0547">Nucleotide-binding</keyword>
<keyword evidence="7" id="KW-1185">Reference proteome</keyword>
<accession>A0A8H7TAY5</accession>
<evidence type="ECO:0000256" key="1">
    <source>
        <dbReference type="ARBA" id="ARBA00022741"/>
    </source>
</evidence>
<dbReference type="InterPro" id="IPR049730">
    <property type="entry name" value="SNF2/RAD54-like_C"/>
</dbReference>
<dbReference type="PROSITE" id="PS51194">
    <property type="entry name" value="HELICASE_CTER"/>
    <property type="match status" value="1"/>
</dbReference>
<feature type="region of interest" description="Disordered" evidence="4">
    <location>
        <begin position="386"/>
        <end position="706"/>
    </location>
</feature>
<feature type="compositionally biased region" description="Low complexity" evidence="4">
    <location>
        <begin position="320"/>
        <end position="335"/>
    </location>
</feature>
<evidence type="ECO:0000256" key="4">
    <source>
        <dbReference type="SAM" id="MobiDB-lite"/>
    </source>
</evidence>
<feature type="compositionally biased region" description="Pro residues" evidence="4">
    <location>
        <begin position="336"/>
        <end position="351"/>
    </location>
</feature>
<keyword evidence="3" id="KW-0067">ATP-binding</keyword>
<proteinExistence type="predicted"/>
<feature type="region of interest" description="Disordered" evidence="4">
    <location>
        <begin position="298"/>
        <end position="372"/>
    </location>
</feature>
<dbReference type="InterPro" id="IPR000330">
    <property type="entry name" value="SNF2_N"/>
</dbReference>
<keyword evidence="2" id="KW-0378">Hydrolase</keyword>
<evidence type="ECO:0000256" key="2">
    <source>
        <dbReference type="ARBA" id="ARBA00022801"/>
    </source>
</evidence>
<protein>
    <recommendedName>
        <fullName evidence="5">Helicase C-terminal domain-containing protein</fullName>
    </recommendedName>
</protein>
<dbReference type="SUPFAM" id="SSF52540">
    <property type="entry name" value="P-loop containing nucleoside triphosphate hydrolases"/>
    <property type="match status" value="2"/>
</dbReference>
<dbReference type="GO" id="GO:0016787">
    <property type="term" value="F:hydrolase activity"/>
    <property type="evidence" value="ECO:0007669"/>
    <property type="project" value="UniProtKB-KW"/>
</dbReference>
<feature type="region of interest" description="Disordered" evidence="4">
    <location>
        <begin position="22"/>
        <end position="41"/>
    </location>
</feature>
<evidence type="ECO:0000313" key="7">
    <source>
        <dbReference type="Proteomes" id="UP000664132"/>
    </source>
</evidence>
<dbReference type="OrthoDB" id="4161342at2759"/>
<feature type="region of interest" description="Disordered" evidence="4">
    <location>
        <begin position="128"/>
        <end position="158"/>
    </location>
</feature>
<name>A0A8H7TAY5_9HELO</name>
<evidence type="ECO:0000313" key="6">
    <source>
        <dbReference type="EMBL" id="KAG4415730.1"/>
    </source>
</evidence>
<dbReference type="Pfam" id="PF00271">
    <property type="entry name" value="Helicase_C"/>
    <property type="match status" value="1"/>
</dbReference>
<feature type="compositionally biased region" description="Polar residues" evidence="4">
    <location>
        <begin position="450"/>
        <end position="469"/>
    </location>
</feature>
<feature type="compositionally biased region" description="Polar residues" evidence="4">
    <location>
        <begin position="691"/>
        <end position="706"/>
    </location>
</feature>
<gene>
    <name evidence="6" type="ORF">IFR04_011143</name>
</gene>
<dbReference type="EMBL" id="JAFJYH010000210">
    <property type="protein sequence ID" value="KAG4415730.1"/>
    <property type="molecule type" value="Genomic_DNA"/>
</dbReference>
<dbReference type="GO" id="GO:0005634">
    <property type="term" value="C:nucleus"/>
    <property type="evidence" value="ECO:0007669"/>
    <property type="project" value="TreeGrafter"/>
</dbReference>